<protein>
    <submittedName>
        <fullName evidence="2">Nuclear transport factor 2 family protein</fullName>
    </submittedName>
</protein>
<keyword evidence="3" id="KW-1185">Reference proteome</keyword>
<proteinExistence type="predicted"/>
<organism evidence="2 3">
    <name type="scientific">Rhodoferax lacus</name>
    <dbReference type="NCBI Taxonomy" id="2184758"/>
    <lineage>
        <taxon>Bacteria</taxon>
        <taxon>Pseudomonadati</taxon>
        <taxon>Pseudomonadota</taxon>
        <taxon>Betaproteobacteria</taxon>
        <taxon>Burkholderiales</taxon>
        <taxon>Comamonadaceae</taxon>
        <taxon>Rhodoferax</taxon>
    </lineage>
</organism>
<dbReference type="SUPFAM" id="SSF54427">
    <property type="entry name" value="NTF2-like"/>
    <property type="match status" value="1"/>
</dbReference>
<dbReference type="RefSeq" id="WP_117179815.1">
    <property type="nucleotide sequence ID" value="NZ_QFZK01000019.1"/>
</dbReference>
<name>A0A3E1R7C3_9BURK</name>
<gene>
    <name evidence="2" type="ORF">DIC66_19270</name>
</gene>
<evidence type="ECO:0000313" key="3">
    <source>
        <dbReference type="Proteomes" id="UP000260665"/>
    </source>
</evidence>
<sequence>MSAALTLEERITRVEDRLALREMVSTYNIAIDNRDLDTVGTLFTANAFFGSADGAMGATGPQAIVDQFKSRFSVLGATNHFTHDQLITFESATRATGTVASHAEVWRNEQAMVTALRYADIYEKQDGVWRFAERKLSFMYYLSLADYPKLLGQRDRNRAGPVPKDADWPEGTSTYVEYRPAKA</sequence>
<dbReference type="Proteomes" id="UP000260665">
    <property type="component" value="Unassembled WGS sequence"/>
</dbReference>
<dbReference type="InterPro" id="IPR037401">
    <property type="entry name" value="SnoaL-like"/>
</dbReference>
<reference evidence="2 3" key="1">
    <citation type="submission" date="2018-05" db="EMBL/GenBank/DDBJ databases">
        <title>Rhodoferax soyangensis sp.nov., isolated from an oligotrophic freshwater lake.</title>
        <authorList>
            <person name="Park M."/>
        </authorList>
    </citation>
    <scope>NUCLEOTIDE SEQUENCE [LARGE SCALE GENOMIC DNA]</scope>
    <source>
        <strain evidence="2 3">IMCC26218</strain>
    </source>
</reference>
<evidence type="ECO:0000259" key="1">
    <source>
        <dbReference type="Pfam" id="PF13577"/>
    </source>
</evidence>
<feature type="domain" description="SnoaL-like" evidence="1">
    <location>
        <begin position="13"/>
        <end position="135"/>
    </location>
</feature>
<comment type="caution">
    <text evidence="2">The sequence shown here is derived from an EMBL/GenBank/DDBJ whole genome shotgun (WGS) entry which is preliminary data.</text>
</comment>
<dbReference type="Gene3D" id="3.10.450.50">
    <property type="match status" value="1"/>
</dbReference>
<accession>A0A3E1R7C3</accession>
<dbReference type="InterPro" id="IPR032710">
    <property type="entry name" value="NTF2-like_dom_sf"/>
</dbReference>
<evidence type="ECO:0000313" key="2">
    <source>
        <dbReference type="EMBL" id="RFO95256.1"/>
    </source>
</evidence>
<dbReference type="OrthoDB" id="1492465at2"/>
<dbReference type="Pfam" id="PF13577">
    <property type="entry name" value="SnoaL_4"/>
    <property type="match status" value="1"/>
</dbReference>
<dbReference type="EMBL" id="QFZK01000019">
    <property type="protein sequence ID" value="RFO95256.1"/>
    <property type="molecule type" value="Genomic_DNA"/>
</dbReference>
<dbReference type="AlphaFoldDB" id="A0A3E1R7C3"/>